<protein>
    <recommendedName>
        <fullName evidence="8">Protein Zds1 C-terminal domain-containing protein</fullName>
    </recommendedName>
</protein>
<dbReference type="GO" id="GO:0005634">
    <property type="term" value="C:nucleus"/>
    <property type="evidence" value="ECO:0007669"/>
    <property type="project" value="UniProtKB-SubCell"/>
</dbReference>
<reference evidence="6" key="1">
    <citation type="submission" date="2021-10" db="EMBL/GenBank/DDBJ databases">
        <title>De novo Genome Assembly of Clathrus columnatus (Basidiomycota, Fungi) Using Illumina and Nanopore Sequence Data.</title>
        <authorList>
            <person name="Ogiso-Tanaka E."/>
            <person name="Itagaki H."/>
            <person name="Hosoya T."/>
            <person name="Hosaka K."/>
        </authorList>
    </citation>
    <scope>NUCLEOTIDE SEQUENCE</scope>
    <source>
        <strain evidence="6">MO-923</strain>
    </source>
</reference>
<dbReference type="InterPro" id="IPR040206">
    <property type="entry name" value="Zds1/2"/>
</dbReference>
<proteinExistence type="predicted"/>
<dbReference type="Proteomes" id="UP001050691">
    <property type="component" value="Unassembled WGS sequence"/>
</dbReference>
<feature type="region of interest" description="Disordered" evidence="3">
    <location>
        <begin position="898"/>
        <end position="1090"/>
    </location>
</feature>
<dbReference type="GO" id="GO:0030010">
    <property type="term" value="P:establishment of cell polarity"/>
    <property type="evidence" value="ECO:0007669"/>
    <property type="project" value="TreeGrafter"/>
</dbReference>
<comment type="subcellular location">
    <subcellularLocation>
        <location evidence="1">Nucleus</location>
    </subcellularLocation>
</comment>
<dbReference type="GO" id="GO:0000166">
    <property type="term" value="F:nucleotide binding"/>
    <property type="evidence" value="ECO:0007669"/>
    <property type="project" value="InterPro"/>
</dbReference>
<evidence type="ECO:0008006" key="8">
    <source>
        <dbReference type="Google" id="ProtNLM"/>
    </source>
</evidence>
<dbReference type="PANTHER" id="PTHR28089:SF1">
    <property type="entry name" value="PROTEIN ZDS1-RELATED"/>
    <property type="match status" value="1"/>
</dbReference>
<feature type="region of interest" description="Disordered" evidence="3">
    <location>
        <begin position="343"/>
        <end position="364"/>
    </location>
</feature>
<feature type="domain" description="RNA polymerase Rpb4/RPC9 core" evidence="4">
    <location>
        <begin position="40"/>
        <end position="152"/>
    </location>
</feature>
<feature type="compositionally biased region" description="Basic and acidic residues" evidence="3">
    <location>
        <begin position="451"/>
        <end position="473"/>
    </location>
</feature>
<dbReference type="GO" id="GO:0005737">
    <property type="term" value="C:cytoplasm"/>
    <property type="evidence" value="ECO:0007669"/>
    <property type="project" value="TreeGrafter"/>
</dbReference>
<dbReference type="InterPro" id="IPR010997">
    <property type="entry name" value="HRDC-like_sf"/>
</dbReference>
<dbReference type="EMBL" id="BPWL01000006">
    <property type="protein sequence ID" value="GJJ11405.1"/>
    <property type="molecule type" value="Genomic_DNA"/>
</dbReference>
<feature type="compositionally biased region" description="Polar residues" evidence="3">
    <location>
        <begin position="647"/>
        <end position="662"/>
    </location>
</feature>
<dbReference type="InterPro" id="IPR013941">
    <property type="entry name" value="ZDS1_C"/>
</dbReference>
<feature type="compositionally biased region" description="Polar residues" evidence="3">
    <location>
        <begin position="898"/>
        <end position="912"/>
    </location>
</feature>
<feature type="compositionally biased region" description="Polar residues" evidence="3">
    <location>
        <begin position="252"/>
        <end position="268"/>
    </location>
</feature>
<evidence type="ECO:0000259" key="5">
    <source>
        <dbReference type="SMART" id="SM01327"/>
    </source>
</evidence>
<feature type="compositionally biased region" description="Polar residues" evidence="3">
    <location>
        <begin position="837"/>
        <end position="855"/>
    </location>
</feature>
<dbReference type="SUPFAM" id="SSF47819">
    <property type="entry name" value="HRDC-like"/>
    <property type="match status" value="1"/>
</dbReference>
<evidence type="ECO:0000259" key="4">
    <source>
        <dbReference type="SMART" id="SM00657"/>
    </source>
</evidence>
<feature type="compositionally biased region" description="Pro residues" evidence="3">
    <location>
        <begin position="991"/>
        <end position="1003"/>
    </location>
</feature>
<feature type="region of interest" description="Disordered" evidence="3">
    <location>
        <begin position="168"/>
        <end position="208"/>
    </location>
</feature>
<dbReference type="Pfam" id="PF08632">
    <property type="entry name" value="Zds_C"/>
    <property type="match status" value="1"/>
</dbReference>
<sequence length="1090" mass="120067">MAPRLRRRKEAEDEDAALLKLGPGGSIGFWFMEYYSLFNPEFNNAGCLLISEVKYLLEHRDESKAPPDTPVYNKTLEYVKTFTRFQTSDSAGAVRDILRREPILTQFETAQIANLCPVTAEEAKSCIPSLVKLDDDRLQALLDEIQTMLQPSEDEILREVEALRDIKRRSTAQGGPGTLTIDPDLPELLSSQSNTLSSSTWPGPSSASDSMLTANIIDDPSHLFWVPARLHPEIAPQEFREFLKDHARDVVSGSQGNDPNTLSPTSAPVSRRRSMLSRQYKPTESDGVEEEHVVIRRNTTSSRATPQLTISDLQKLDEIAQAVSEGDDPSKISTMLRRSLSLNTSSTAGATDNKGLDMDDPDSPIIVPLPNQILRRAARTKIRKPSLQGDGGGHRFPSSRRGARSNTIGTTDGSDHDHNDQPVMSITSETDAEVDNRPFSYTDETSIFDSYSEKRESLTSLESHERSEDDHRLTASPPPFQIPPVPSQAHLQLDLQDFELSFTSTPPSTLHQPIPQREISIPAVPEAPLSRSPSPTHSDTGSTEVTTPQSTPSSSQREIESSLSDTLPQKPRPPRDIPPTAHSPSPSRKEKEKKGIFGKWGGDKKKSKTDIGRTETKDSREREKEKEKDSSFFGSLFGGKKKPEESNAGSLQGVTSSATTNALLGANKANKTNIRTPSPQPPGSYARYPIHVERAIYRLSHIKLANARRPLLEQVLISNLMFWYLSIINKPATTTPPAAQNQTFEQIVQSQTQGQPQERDTSQDHGNKDRETLERERQEREARERSEVVRRENGRKGNLNRGGKPVNDAGARRAEVSVRGPQYETQYRAMEQEYANSSSYNHNTGGYSTQASSPHVRTGSAPPGPMTSSPVYQQYANQKLGMTPQQMAQIRATTALNTSPQPGTFYYNNDSSHLYHPQPIHQTANSPYGLPPGAMSPQLALDKSWHNSSSNNVTNPNNSGQSPYIYNPSPSPPPNPTGQGQGQRRSSQSQSPPPRQPRSPPPQSLSSNPRSRSVTPPNGRGNRSVSAETFPGSTASAKLRKKTNPIQTSNADPLLHRRISDSDSPGDDVPLAVWQQQHRASSGQQSGDSV</sequence>
<dbReference type="PANTHER" id="PTHR28089">
    <property type="entry name" value="PROTEIN ZDS1-RELATED"/>
    <property type="match status" value="1"/>
</dbReference>
<evidence type="ECO:0000313" key="6">
    <source>
        <dbReference type="EMBL" id="GJJ11405.1"/>
    </source>
</evidence>
<name>A0AAV5AET2_9AGAM</name>
<feature type="compositionally biased region" description="Polar residues" evidence="3">
    <location>
        <begin position="1021"/>
        <end position="1036"/>
    </location>
</feature>
<feature type="compositionally biased region" description="Low complexity" evidence="3">
    <location>
        <begin position="546"/>
        <end position="564"/>
    </location>
</feature>
<dbReference type="GO" id="GO:0010971">
    <property type="term" value="P:positive regulation of G2/M transition of mitotic cell cycle"/>
    <property type="evidence" value="ECO:0007669"/>
    <property type="project" value="TreeGrafter"/>
</dbReference>
<accession>A0AAV5AET2</accession>
<keyword evidence="2" id="KW-0539">Nucleus</keyword>
<dbReference type="Pfam" id="PF03874">
    <property type="entry name" value="RNA_pol_Rpb4"/>
    <property type="match status" value="1"/>
</dbReference>
<dbReference type="GO" id="GO:0030880">
    <property type="term" value="C:RNA polymerase complex"/>
    <property type="evidence" value="ECO:0007669"/>
    <property type="project" value="InterPro"/>
</dbReference>
<dbReference type="SMART" id="SM00657">
    <property type="entry name" value="RPOL4c"/>
    <property type="match status" value="1"/>
</dbReference>
<evidence type="ECO:0000256" key="1">
    <source>
        <dbReference type="ARBA" id="ARBA00004123"/>
    </source>
</evidence>
<dbReference type="InterPro" id="IPR005574">
    <property type="entry name" value="Rpb4/RPC9"/>
</dbReference>
<dbReference type="InterPro" id="IPR038324">
    <property type="entry name" value="Rpb4/RPC9_sf"/>
</dbReference>
<dbReference type="SMART" id="SM01327">
    <property type="entry name" value="Zds_C"/>
    <property type="match status" value="1"/>
</dbReference>
<feature type="compositionally biased region" description="Low complexity" evidence="3">
    <location>
        <begin position="947"/>
        <end position="968"/>
    </location>
</feature>
<comment type="caution">
    <text evidence="6">The sequence shown here is derived from an EMBL/GenBank/DDBJ whole genome shotgun (WGS) entry which is preliminary data.</text>
</comment>
<dbReference type="InterPro" id="IPR006590">
    <property type="entry name" value="RNA_pol_Rpb4/RPC9_core"/>
</dbReference>
<gene>
    <name evidence="6" type="ORF">Clacol_005638</name>
</gene>
<evidence type="ECO:0000256" key="3">
    <source>
        <dbReference type="SAM" id="MobiDB-lite"/>
    </source>
</evidence>
<organism evidence="6 7">
    <name type="scientific">Clathrus columnatus</name>
    <dbReference type="NCBI Taxonomy" id="1419009"/>
    <lineage>
        <taxon>Eukaryota</taxon>
        <taxon>Fungi</taxon>
        <taxon>Dikarya</taxon>
        <taxon>Basidiomycota</taxon>
        <taxon>Agaricomycotina</taxon>
        <taxon>Agaricomycetes</taxon>
        <taxon>Phallomycetidae</taxon>
        <taxon>Phallales</taxon>
        <taxon>Clathraceae</taxon>
        <taxon>Clathrus</taxon>
    </lineage>
</organism>
<feature type="compositionally biased region" description="Pro residues" evidence="3">
    <location>
        <begin position="476"/>
        <end position="486"/>
    </location>
</feature>
<keyword evidence="7" id="KW-1185">Reference proteome</keyword>
<feature type="region of interest" description="Disordered" evidence="3">
    <location>
        <begin position="746"/>
        <end position="823"/>
    </location>
</feature>
<dbReference type="AlphaFoldDB" id="A0AAV5AET2"/>
<feature type="compositionally biased region" description="Basic and acidic residues" evidence="3">
    <location>
        <begin position="587"/>
        <end position="630"/>
    </location>
</feature>
<dbReference type="GO" id="GO:0006352">
    <property type="term" value="P:DNA-templated transcription initiation"/>
    <property type="evidence" value="ECO:0007669"/>
    <property type="project" value="InterPro"/>
</dbReference>
<feature type="compositionally biased region" description="Low complexity" evidence="3">
    <location>
        <begin position="1004"/>
        <end position="1013"/>
    </location>
</feature>
<feature type="compositionally biased region" description="Polar residues" evidence="3">
    <location>
        <begin position="1074"/>
        <end position="1090"/>
    </location>
</feature>
<feature type="compositionally biased region" description="Basic and acidic residues" evidence="3">
    <location>
        <begin position="757"/>
        <end position="795"/>
    </location>
</feature>
<feature type="region of interest" description="Disordered" evidence="3">
    <location>
        <begin position="526"/>
        <end position="686"/>
    </location>
</feature>
<feature type="domain" description="Protein Zds1 C-terminal" evidence="5">
    <location>
        <begin position="677"/>
        <end position="729"/>
    </location>
</feature>
<feature type="compositionally biased region" description="Polar residues" evidence="3">
    <location>
        <begin position="531"/>
        <end position="545"/>
    </location>
</feature>
<feature type="compositionally biased region" description="Low complexity" evidence="3">
    <location>
        <begin position="188"/>
        <end position="208"/>
    </location>
</feature>
<feature type="region of interest" description="Disordered" evidence="3">
    <location>
        <begin position="380"/>
        <end position="486"/>
    </location>
</feature>
<evidence type="ECO:0000313" key="7">
    <source>
        <dbReference type="Proteomes" id="UP001050691"/>
    </source>
</evidence>
<feature type="region of interest" description="Disordered" evidence="3">
    <location>
        <begin position="837"/>
        <end position="868"/>
    </location>
</feature>
<dbReference type="Gene3D" id="1.20.1250.40">
    <property type="match status" value="1"/>
</dbReference>
<evidence type="ECO:0000256" key="2">
    <source>
        <dbReference type="ARBA" id="ARBA00023242"/>
    </source>
</evidence>
<feature type="compositionally biased region" description="Polar residues" evidence="3">
    <location>
        <begin position="746"/>
        <end position="756"/>
    </location>
</feature>
<feature type="region of interest" description="Disordered" evidence="3">
    <location>
        <begin position="250"/>
        <end position="290"/>
    </location>
</feature>